<evidence type="ECO:0000256" key="6">
    <source>
        <dbReference type="ARBA" id="ARBA00038076"/>
    </source>
</evidence>
<name>G5IIC4_9FIRM</name>
<dbReference type="Proteomes" id="UP000005384">
    <property type="component" value="Unassembled WGS sequence"/>
</dbReference>
<dbReference type="PATRIC" id="fig|742737.3.peg.3229"/>
<feature type="domain" description="ABC3 transporter permease C-terminal" evidence="8">
    <location>
        <begin position="565"/>
        <end position="682"/>
    </location>
</feature>
<evidence type="ECO:0000256" key="4">
    <source>
        <dbReference type="ARBA" id="ARBA00022989"/>
    </source>
</evidence>
<keyword evidence="2" id="KW-1003">Cell membrane</keyword>
<evidence type="ECO:0000256" key="3">
    <source>
        <dbReference type="ARBA" id="ARBA00022692"/>
    </source>
</evidence>
<feature type="transmembrane region" description="Helical" evidence="7">
    <location>
        <begin position="250"/>
        <end position="276"/>
    </location>
</feature>
<evidence type="ECO:0000256" key="5">
    <source>
        <dbReference type="ARBA" id="ARBA00023136"/>
    </source>
</evidence>
<keyword evidence="10" id="KW-1185">Reference proteome</keyword>
<dbReference type="GO" id="GO:0005886">
    <property type="term" value="C:plasma membrane"/>
    <property type="evidence" value="ECO:0007669"/>
    <property type="project" value="UniProtKB-SubCell"/>
</dbReference>
<keyword evidence="5 7" id="KW-0472">Membrane</keyword>
<dbReference type="InterPro" id="IPR050250">
    <property type="entry name" value="Macrolide_Exporter_MacB"/>
</dbReference>
<evidence type="ECO:0000256" key="7">
    <source>
        <dbReference type="SAM" id="Phobius"/>
    </source>
</evidence>
<comment type="caution">
    <text evidence="9">The sequence shown here is derived from an EMBL/GenBank/DDBJ whole genome shotgun (WGS) entry which is preliminary data.</text>
</comment>
<feature type="transmembrane region" description="Helical" evidence="7">
    <location>
        <begin position="336"/>
        <end position="357"/>
    </location>
</feature>
<feature type="domain" description="ABC3 transporter permease C-terminal" evidence="8">
    <location>
        <begin position="165"/>
        <end position="287"/>
    </location>
</feature>
<feature type="transmembrane region" description="Helical" evidence="7">
    <location>
        <begin position="656"/>
        <end position="675"/>
    </location>
</feature>
<keyword evidence="4 7" id="KW-1133">Transmembrane helix</keyword>
<feature type="transmembrane region" description="Helical" evidence="7">
    <location>
        <begin position="21"/>
        <end position="40"/>
    </location>
</feature>
<feature type="transmembrane region" description="Helical" evidence="7">
    <location>
        <begin position="613"/>
        <end position="636"/>
    </location>
</feature>
<comment type="subcellular location">
    <subcellularLocation>
        <location evidence="1">Cell membrane</location>
        <topology evidence="1">Multi-pass membrane protein</topology>
    </subcellularLocation>
</comment>
<comment type="similarity">
    <text evidence="6">Belongs to the ABC-4 integral membrane protein family.</text>
</comment>
<proteinExistence type="inferred from homology"/>
<dbReference type="Pfam" id="PF02687">
    <property type="entry name" value="FtsX"/>
    <property type="match status" value="2"/>
</dbReference>
<evidence type="ECO:0000256" key="2">
    <source>
        <dbReference type="ARBA" id="ARBA00022475"/>
    </source>
</evidence>
<evidence type="ECO:0000259" key="8">
    <source>
        <dbReference type="Pfam" id="PF02687"/>
    </source>
</evidence>
<evidence type="ECO:0000256" key="1">
    <source>
        <dbReference type="ARBA" id="ARBA00004651"/>
    </source>
</evidence>
<dbReference type="InterPro" id="IPR003838">
    <property type="entry name" value="ABC3_permease_C"/>
</dbReference>
<organism evidence="9 10">
    <name type="scientific">Hungatella hathewayi WAL-18680</name>
    <dbReference type="NCBI Taxonomy" id="742737"/>
    <lineage>
        <taxon>Bacteria</taxon>
        <taxon>Bacillati</taxon>
        <taxon>Bacillota</taxon>
        <taxon>Clostridia</taxon>
        <taxon>Lachnospirales</taxon>
        <taxon>Lachnospiraceae</taxon>
        <taxon>Hungatella</taxon>
    </lineage>
</organism>
<dbReference type="RefSeq" id="WP_006781231.1">
    <property type="nucleotide sequence ID" value="NZ_CP040506.1"/>
</dbReference>
<feature type="transmembrane region" description="Helical" evidence="7">
    <location>
        <begin position="555"/>
        <end position="578"/>
    </location>
</feature>
<feature type="transmembrane region" description="Helical" evidence="7">
    <location>
        <begin position="159"/>
        <end position="179"/>
    </location>
</feature>
<gene>
    <name evidence="9" type="ORF">HMPREF9473_03252</name>
</gene>
<keyword evidence="3 7" id="KW-0812">Transmembrane</keyword>
<feature type="transmembrane region" description="Helical" evidence="7">
    <location>
        <begin position="224"/>
        <end position="244"/>
    </location>
</feature>
<sequence>MKSYLSLIPISARVHRRQNRMTLLCIIFAVFLVTAVFSMADMGVRMERASLLAKHGSWNVMLKQIPARDVNQISSMPGISSISVSDAANENQTAFSETSDGNHQASDPVYYVYFQENVNVKKQIAALKEQYGLTEEQIEINKVSLGLADFANNTMVQSLYFAAAVLFVLILIAGVLMISSSINSNVAQRTKFFGMMRCIGMSRRQIVRFVRLEALNWCKTSVPAGILLGIVTTWGLCAALRFLVGEEFSAIPLFGISPIGIVSGAVVGVITVLIAARSPAKRASRVSPVTAVSGNSDSAAQTSHPVRFCMFKIETALGIHHAVSAKKNWLLMTGSFALSIILFLSFSVLIEFVGFLMPQLSNASDINISSSDGSNSIDHALADEIGGMDGVKRVFGRMSQFDVPAGITGGVTAEGGVDLISYGEFDLDCLMKDRQLKKGSDISKVYGDSRYVLATWDRDSQLKIGDTVLIGDETLEIAGLLNFDPFNEDGTTGGKITLITSEQTFTRLTGVSDYSLLFIQTARQVTDADVEAIRNMLDETFVFHDRRDQRTTSTYLAFLFFVYGFLAIITLVTVLNIMNSISMSVTARIKQYGAMRAVGMNGRQITKMIAAETLTYAVSGCAVGCAFGLVLSRMLYNFLIASHFQYAVWSVPVRPLIIILLFVLAAAGAAVYAPAKRIRNISVTETINEL</sequence>
<evidence type="ECO:0000313" key="9">
    <source>
        <dbReference type="EMBL" id="EHI58771.1"/>
    </source>
</evidence>
<dbReference type="AlphaFoldDB" id="G5IIC4"/>
<evidence type="ECO:0000313" key="10">
    <source>
        <dbReference type="Proteomes" id="UP000005384"/>
    </source>
</evidence>
<reference evidence="9 10" key="1">
    <citation type="submission" date="2011-08" db="EMBL/GenBank/DDBJ databases">
        <title>The Genome Sequence of Clostridium hathewayi WAL-18680.</title>
        <authorList>
            <consortium name="The Broad Institute Genome Sequencing Platform"/>
            <person name="Earl A."/>
            <person name="Ward D."/>
            <person name="Feldgarden M."/>
            <person name="Gevers D."/>
            <person name="Finegold S.M."/>
            <person name="Summanen P.H."/>
            <person name="Molitoris D.R."/>
            <person name="Song M."/>
            <person name="Daigneault M."/>
            <person name="Allen-Vercoe E."/>
            <person name="Young S.K."/>
            <person name="Zeng Q."/>
            <person name="Gargeya S."/>
            <person name="Fitzgerald M."/>
            <person name="Haas B."/>
            <person name="Abouelleil A."/>
            <person name="Alvarado L."/>
            <person name="Arachchi H.M."/>
            <person name="Berlin A."/>
            <person name="Brown A."/>
            <person name="Chapman S.B."/>
            <person name="Chen Z."/>
            <person name="Dunbar C."/>
            <person name="Freedman E."/>
            <person name="Gearin G."/>
            <person name="Gellesch M."/>
            <person name="Goldberg J."/>
            <person name="Griggs A."/>
            <person name="Gujja S."/>
            <person name="Heiman D."/>
            <person name="Howarth C."/>
            <person name="Larson L."/>
            <person name="Lui A."/>
            <person name="MacDonald P.J.P."/>
            <person name="Montmayeur A."/>
            <person name="Murphy C."/>
            <person name="Neiman D."/>
            <person name="Pearson M."/>
            <person name="Priest M."/>
            <person name="Roberts A."/>
            <person name="Saif S."/>
            <person name="Shea T."/>
            <person name="Shenoy N."/>
            <person name="Sisk P."/>
            <person name="Stolte C."/>
            <person name="Sykes S."/>
            <person name="Wortman J."/>
            <person name="Nusbaum C."/>
            <person name="Birren B."/>
        </authorList>
    </citation>
    <scope>NUCLEOTIDE SEQUENCE [LARGE SCALE GENOMIC DNA]</scope>
    <source>
        <strain evidence="9 10">WAL-18680</strain>
    </source>
</reference>
<dbReference type="PANTHER" id="PTHR30572:SF4">
    <property type="entry name" value="ABC TRANSPORTER PERMEASE YTRF"/>
    <property type="match status" value="1"/>
</dbReference>
<dbReference type="HOGENOM" id="CLU_010964_2_1_9"/>
<accession>G5IIC4</accession>
<dbReference type="EMBL" id="ADLN01000089">
    <property type="protein sequence ID" value="EHI58771.1"/>
    <property type="molecule type" value="Genomic_DNA"/>
</dbReference>
<dbReference type="GO" id="GO:0022857">
    <property type="term" value="F:transmembrane transporter activity"/>
    <property type="evidence" value="ECO:0007669"/>
    <property type="project" value="TreeGrafter"/>
</dbReference>
<protein>
    <recommendedName>
        <fullName evidence="8">ABC3 transporter permease C-terminal domain-containing protein</fullName>
    </recommendedName>
</protein>
<dbReference type="PANTHER" id="PTHR30572">
    <property type="entry name" value="MEMBRANE COMPONENT OF TRANSPORTER-RELATED"/>
    <property type="match status" value="1"/>
</dbReference>